<keyword evidence="5" id="KW-0573">Peptidoglycan synthesis</keyword>
<evidence type="ECO:0000256" key="6">
    <source>
        <dbReference type="ARBA" id="ARBA00023316"/>
    </source>
</evidence>
<feature type="compositionally biased region" description="Basic and acidic residues" evidence="10">
    <location>
        <begin position="435"/>
        <end position="447"/>
    </location>
</feature>
<keyword evidence="3" id="KW-0378">Hydrolase</keyword>
<keyword evidence="13" id="KW-1185">Reference proteome</keyword>
<dbReference type="SUPFAM" id="SSF56601">
    <property type="entry name" value="beta-lactamase/transpeptidase-like"/>
    <property type="match status" value="1"/>
</dbReference>
<evidence type="ECO:0000256" key="9">
    <source>
        <dbReference type="RuleBase" id="RU004016"/>
    </source>
</evidence>
<dbReference type="EMBL" id="JAGSMN010000362">
    <property type="protein sequence ID" value="MBR7674646.1"/>
    <property type="molecule type" value="Genomic_DNA"/>
</dbReference>
<feature type="active site" description="Proton acceptor" evidence="7">
    <location>
        <position position="653"/>
    </location>
</feature>
<feature type="compositionally biased region" description="Basic and acidic residues" evidence="10">
    <location>
        <begin position="257"/>
        <end position="277"/>
    </location>
</feature>
<keyword evidence="4" id="KW-0133">Cell shape</keyword>
<feature type="compositionally biased region" description="Pro residues" evidence="10">
    <location>
        <begin position="473"/>
        <end position="483"/>
    </location>
</feature>
<dbReference type="Proteomes" id="UP000675554">
    <property type="component" value="Unassembled WGS sequence"/>
</dbReference>
<evidence type="ECO:0000256" key="5">
    <source>
        <dbReference type="ARBA" id="ARBA00022984"/>
    </source>
</evidence>
<reference evidence="12" key="1">
    <citation type="submission" date="2021-04" db="EMBL/GenBank/DDBJ databases">
        <title>Sequencing of actinobacteria type strains.</title>
        <authorList>
            <person name="Nguyen G.-S."/>
            <person name="Wentzel A."/>
        </authorList>
    </citation>
    <scope>NUCLEOTIDE SEQUENCE</scope>
    <source>
        <strain evidence="12">DSM 42095</strain>
    </source>
</reference>
<dbReference type="GO" id="GO:0006508">
    <property type="term" value="P:proteolysis"/>
    <property type="evidence" value="ECO:0007669"/>
    <property type="project" value="InterPro"/>
</dbReference>
<feature type="compositionally biased region" description="Basic and acidic residues" evidence="10">
    <location>
        <begin position="370"/>
        <end position="397"/>
    </location>
</feature>
<feature type="compositionally biased region" description="Polar residues" evidence="10">
    <location>
        <begin position="347"/>
        <end position="363"/>
    </location>
</feature>
<dbReference type="PANTHER" id="PTHR21581">
    <property type="entry name" value="D-ALANYL-D-ALANINE CARBOXYPEPTIDASE"/>
    <property type="match status" value="1"/>
</dbReference>
<organism evidence="12 13">
    <name type="scientific">Streptomyces daliensis</name>
    <dbReference type="NCBI Taxonomy" id="299421"/>
    <lineage>
        <taxon>Bacteria</taxon>
        <taxon>Bacillati</taxon>
        <taxon>Actinomycetota</taxon>
        <taxon>Actinomycetes</taxon>
        <taxon>Kitasatosporales</taxon>
        <taxon>Streptomycetaceae</taxon>
        <taxon>Streptomyces</taxon>
    </lineage>
</organism>
<evidence type="ECO:0000256" key="4">
    <source>
        <dbReference type="ARBA" id="ARBA00022960"/>
    </source>
</evidence>
<accession>A0A8T4IQS7</accession>
<evidence type="ECO:0000313" key="12">
    <source>
        <dbReference type="EMBL" id="MBR7674646.1"/>
    </source>
</evidence>
<evidence type="ECO:0000256" key="2">
    <source>
        <dbReference type="ARBA" id="ARBA00022729"/>
    </source>
</evidence>
<gene>
    <name evidence="12" type="ORF">KDA82_16790</name>
</gene>
<evidence type="ECO:0000259" key="11">
    <source>
        <dbReference type="Pfam" id="PF00768"/>
    </source>
</evidence>
<evidence type="ECO:0000256" key="7">
    <source>
        <dbReference type="PIRSR" id="PIRSR618044-1"/>
    </source>
</evidence>
<sequence length="970" mass="98451">MAGESPDKSKRERSSGETTADGGVVPSDNGRAAKAEPEVESPAVETEGDTASSDGDTEVKAQGDRKGNGEGGGDERLKVAVAAWVANANDDPEGADSGEADEPGEADEADRSEKKGSGGDEPAASGSKGGKAPEGEGDSGQAAPSDLPIRPKPGDGDPEEPEKGGERAASAEGGKSAGAAKGGKSGSKQGGKQGGKPGKSAAKGAAKSAKGAGAAKSGAGAVAGGGDDGKGAEGAEGTRGAEAEVDQPTAMFGVLRPDADRTADADDEEAAARRAEHMTSAFFGSTKRGDEDDEPTAAKNGDKDSADDEGGKDEGGKDAKGGKGEGTSAKSPGSATGSGSEKAAPSGKSTPSWAAVDQPTTTFRAVGPDKGGDEGKAEDKGASDAPSDKGEGAKDESAGAVDQPTAVFRALGADKQDTKGAEEAKGAKGAASDQSAKDAKGGNKEPVEESESERTSQFVPLKSADDAPRAPKKPTPAVPPKPSGKPRTGAQDPRLPLPQAEPSAGGQGAAAASASAAAPSEAGAQPQAEQRPLTEAELTRLQPRPDQAPLDLLAQLTNTPPPPETPLRTAARRVKIWTPLVLLLLVLFVIAQAVRPLPESTLTLTASDTFTFEGSKPSVPWPSEGQAVLDVQGLGSLGSYGEQKPVPIASVAKVMTAYVILRDHPVKKGSDGVNIPVDKKAEDEAGLSAQNESTVEVKEGDKISQREAMEAIMIASANNVARLLARWDAGSEEAFVKKMNAAAKDLGMTNTKYTDPSGLKHSTVSTAADQVKLAKKAMAIDLFNKTVRLPAYTDTKGEKHLNWNRLVPLDGVVGIKTGTTTRAGGNLLFAAEKEIGGTKQLIIGAVLGQYKPSILDTVLGESKKLIDSAQDALQSRKVVQKGDVVGYVDDQLGGKTPVVATKDVSAVGWSGLKVKLALSDKGKSVPHEGAAGDVVGNLTVGDGPGQVRVPVALQDDMSEPSFGSKLTRIL</sequence>
<feature type="compositionally biased region" description="Basic and acidic residues" evidence="10">
    <location>
        <begin position="57"/>
        <end position="78"/>
    </location>
</feature>
<keyword evidence="6" id="KW-0961">Cell wall biogenesis/degradation</keyword>
<feature type="region of interest" description="Disordered" evidence="10">
    <location>
        <begin position="1"/>
        <end position="532"/>
    </location>
</feature>
<keyword evidence="12" id="KW-0121">Carboxypeptidase</keyword>
<keyword evidence="2" id="KW-0732">Signal</keyword>
<name>A0A8T4IQS7_9ACTN</name>
<keyword evidence="12" id="KW-0645">Protease</keyword>
<comment type="caution">
    <text evidence="12">The sequence shown here is derived from an EMBL/GenBank/DDBJ whole genome shotgun (WGS) entry which is preliminary data.</text>
</comment>
<dbReference type="Pfam" id="PF00768">
    <property type="entry name" value="Peptidase_S11"/>
    <property type="match status" value="1"/>
</dbReference>
<comment type="similarity">
    <text evidence="1 9">Belongs to the peptidase S11 family.</text>
</comment>
<feature type="active site" description="Acyl-ester intermediate" evidence="7">
    <location>
        <position position="650"/>
    </location>
</feature>
<dbReference type="InterPro" id="IPR001967">
    <property type="entry name" value="Peptidase_S11_N"/>
</dbReference>
<dbReference type="Gene3D" id="3.40.710.10">
    <property type="entry name" value="DD-peptidase/beta-lactamase superfamily"/>
    <property type="match status" value="1"/>
</dbReference>
<dbReference type="GO" id="GO:0009252">
    <property type="term" value="P:peptidoglycan biosynthetic process"/>
    <property type="evidence" value="ECO:0007669"/>
    <property type="project" value="UniProtKB-KW"/>
</dbReference>
<protein>
    <submittedName>
        <fullName evidence="12">D-alanyl-D-alanine carboxypeptidase</fullName>
    </submittedName>
</protein>
<feature type="binding site" evidence="8">
    <location>
        <position position="816"/>
    </location>
    <ligand>
        <name>substrate</name>
    </ligand>
</feature>
<dbReference type="GO" id="GO:0009002">
    <property type="term" value="F:serine-type D-Ala-D-Ala carboxypeptidase activity"/>
    <property type="evidence" value="ECO:0007669"/>
    <property type="project" value="InterPro"/>
</dbReference>
<feature type="compositionally biased region" description="Basic and acidic residues" evidence="10">
    <location>
        <begin position="1"/>
        <end position="15"/>
    </location>
</feature>
<dbReference type="PRINTS" id="PR00725">
    <property type="entry name" value="DADACBPTASE1"/>
</dbReference>
<dbReference type="GO" id="GO:0008360">
    <property type="term" value="P:regulation of cell shape"/>
    <property type="evidence" value="ECO:0007669"/>
    <property type="project" value="UniProtKB-KW"/>
</dbReference>
<dbReference type="AlphaFoldDB" id="A0A8T4IQS7"/>
<feature type="compositionally biased region" description="Gly residues" evidence="10">
    <location>
        <begin position="180"/>
        <end position="197"/>
    </location>
</feature>
<evidence type="ECO:0000313" key="13">
    <source>
        <dbReference type="Proteomes" id="UP000675554"/>
    </source>
</evidence>
<dbReference type="InterPro" id="IPR018044">
    <property type="entry name" value="Peptidase_S11"/>
</dbReference>
<feature type="compositionally biased region" description="Basic and acidic residues" evidence="10">
    <location>
        <begin position="412"/>
        <end position="426"/>
    </location>
</feature>
<feature type="compositionally biased region" description="Acidic residues" evidence="10">
    <location>
        <begin position="90"/>
        <end position="108"/>
    </location>
</feature>
<feature type="active site" evidence="7">
    <location>
        <position position="716"/>
    </location>
</feature>
<dbReference type="GO" id="GO:0071555">
    <property type="term" value="P:cell wall organization"/>
    <property type="evidence" value="ECO:0007669"/>
    <property type="project" value="UniProtKB-KW"/>
</dbReference>
<evidence type="ECO:0000256" key="10">
    <source>
        <dbReference type="SAM" id="MobiDB-lite"/>
    </source>
</evidence>
<feature type="compositionally biased region" description="Polar residues" evidence="10">
    <location>
        <begin position="328"/>
        <end position="339"/>
    </location>
</feature>
<feature type="compositionally biased region" description="Low complexity" evidence="10">
    <location>
        <begin position="498"/>
        <end position="529"/>
    </location>
</feature>
<evidence type="ECO:0000256" key="8">
    <source>
        <dbReference type="PIRSR" id="PIRSR618044-2"/>
    </source>
</evidence>
<feature type="compositionally biased region" description="Low complexity" evidence="10">
    <location>
        <begin position="79"/>
        <end position="89"/>
    </location>
</feature>
<evidence type="ECO:0000256" key="3">
    <source>
        <dbReference type="ARBA" id="ARBA00022801"/>
    </source>
</evidence>
<feature type="compositionally biased region" description="Basic and acidic residues" evidence="10">
    <location>
        <begin position="312"/>
        <end position="323"/>
    </location>
</feature>
<feature type="compositionally biased region" description="Low complexity" evidence="10">
    <location>
        <begin position="198"/>
        <end position="220"/>
    </location>
</feature>
<evidence type="ECO:0000256" key="1">
    <source>
        <dbReference type="ARBA" id="ARBA00007164"/>
    </source>
</evidence>
<feature type="compositionally biased region" description="Low complexity" evidence="10">
    <location>
        <begin position="167"/>
        <end position="179"/>
    </location>
</feature>
<dbReference type="InterPro" id="IPR012338">
    <property type="entry name" value="Beta-lactam/transpept-like"/>
</dbReference>
<feature type="domain" description="Peptidase S11 D-alanyl-D-alanine carboxypeptidase A N-terminal" evidence="11">
    <location>
        <begin position="642"/>
        <end position="834"/>
    </location>
</feature>
<proteinExistence type="inferred from homology"/>
<feature type="compositionally biased region" description="Basic and acidic residues" evidence="10">
    <location>
        <begin position="109"/>
        <end position="118"/>
    </location>
</feature>
<dbReference type="PANTHER" id="PTHR21581:SF33">
    <property type="entry name" value="D-ALANYL-D-ALANINE CARBOXYPEPTIDASE DACB"/>
    <property type="match status" value="1"/>
</dbReference>